<dbReference type="AlphaFoldDB" id="A0A081EXP3"/>
<protein>
    <submittedName>
        <fullName evidence="2">Uncharacterized protein</fullName>
    </submittedName>
</protein>
<dbReference type="Proteomes" id="UP000053331">
    <property type="component" value="Unassembled WGS sequence"/>
</dbReference>
<keyword evidence="1" id="KW-0472">Membrane</keyword>
<gene>
    <name evidence="2" type="ORF">FK85_03060</name>
</gene>
<dbReference type="RefSeq" id="WP_050022926.1">
    <property type="nucleotide sequence ID" value="NZ_JNFH02000001.1"/>
</dbReference>
<sequence>MVRSATPFGIKVVCLVWLLFALLNAIQVGRVVTATPLSGELLLPIGLITALTAAYAVVSVGLWRTRAWAWKAALGLVVIGGATALVQGVYGLPVGFLLLLVGIYLVVRRDAFAEEPIPTPEGRRR</sequence>
<feature type="transmembrane region" description="Helical" evidence="1">
    <location>
        <begin position="74"/>
        <end position="107"/>
    </location>
</feature>
<evidence type="ECO:0000313" key="2">
    <source>
        <dbReference type="EMBL" id="KDS92181.1"/>
    </source>
</evidence>
<organism evidence="2 3">
    <name type="scientific">Halorubrum saccharovorum</name>
    <dbReference type="NCBI Taxonomy" id="2248"/>
    <lineage>
        <taxon>Archaea</taxon>
        <taxon>Methanobacteriati</taxon>
        <taxon>Methanobacteriota</taxon>
        <taxon>Stenosarchaea group</taxon>
        <taxon>Halobacteria</taxon>
        <taxon>Halobacteriales</taxon>
        <taxon>Haloferacaceae</taxon>
        <taxon>Halorubrum</taxon>
    </lineage>
</organism>
<evidence type="ECO:0000256" key="1">
    <source>
        <dbReference type="SAM" id="Phobius"/>
    </source>
</evidence>
<feature type="transmembrane region" description="Helical" evidence="1">
    <location>
        <begin position="41"/>
        <end position="62"/>
    </location>
</feature>
<accession>A0A081EXP3</accession>
<name>A0A081EXP3_9EURY</name>
<keyword evidence="1" id="KW-0812">Transmembrane</keyword>
<keyword evidence="1" id="KW-1133">Transmembrane helix</keyword>
<evidence type="ECO:0000313" key="3">
    <source>
        <dbReference type="Proteomes" id="UP000053331"/>
    </source>
</evidence>
<dbReference type="OrthoDB" id="350960at2157"/>
<dbReference type="EMBL" id="JNFH02000001">
    <property type="protein sequence ID" value="KDS92181.1"/>
    <property type="molecule type" value="Genomic_DNA"/>
</dbReference>
<keyword evidence="3" id="KW-1185">Reference proteome</keyword>
<comment type="caution">
    <text evidence="2">The sequence shown here is derived from an EMBL/GenBank/DDBJ whole genome shotgun (WGS) entry which is preliminary data.</text>
</comment>
<proteinExistence type="predicted"/>
<reference evidence="2 3" key="1">
    <citation type="journal article" date="2015" name="Genome Announc.">
        <title>Draft genome sequence of a Halorubrum H3 strain isolated from the burlinskoye salt lake (Altai Krai, Russia).</title>
        <authorList>
            <person name="Rozanov A.S."/>
            <person name="Bryanskaya A.V."/>
            <person name="Malup T.K."/>
            <person name="Kotenko A.V."/>
            <person name="Peltek S.E."/>
        </authorList>
    </citation>
    <scope>NUCLEOTIDE SEQUENCE [LARGE SCALE GENOMIC DNA]</scope>
    <source>
        <strain evidence="2 3">H3</strain>
    </source>
</reference>